<organism evidence="3 4">
    <name type="scientific">Saccoglossus kowalevskii</name>
    <name type="common">Acorn worm</name>
    <dbReference type="NCBI Taxonomy" id="10224"/>
    <lineage>
        <taxon>Eukaryota</taxon>
        <taxon>Metazoa</taxon>
        <taxon>Hemichordata</taxon>
        <taxon>Enteropneusta</taxon>
        <taxon>Harrimaniidae</taxon>
        <taxon>Saccoglossus</taxon>
    </lineage>
</organism>
<sequence>MKGIILLMLVAMVTAAPNPVWEAWKQLHEKKYSNEEETVRRSIWEKNLQTVELHNIEHEMGKHTYTMGMNKYSDLEHHEFVEVMCGFRNANKTRSSITYLSLSNVQVPDTVDWRDQGYVTEVKDQEERDTPETIIPQGR</sequence>
<keyword evidence="3" id="KW-1185">Reference proteome</keyword>
<dbReference type="Pfam" id="PF08246">
    <property type="entry name" value="Inhibitor_I29"/>
    <property type="match status" value="1"/>
</dbReference>
<feature type="chain" id="PRO_5045114079" evidence="1">
    <location>
        <begin position="16"/>
        <end position="139"/>
    </location>
</feature>
<dbReference type="InterPro" id="IPR038765">
    <property type="entry name" value="Papain-like_cys_pep_sf"/>
</dbReference>
<dbReference type="SUPFAM" id="SSF54001">
    <property type="entry name" value="Cysteine proteinases"/>
    <property type="match status" value="1"/>
</dbReference>
<evidence type="ECO:0000259" key="2">
    <source>
        <dbReference type="SMART" id="SM00848"/>
    </source>
</evidence>
<dbReference type="Gene3D" id="3.90.70.10">
    <property type="entry name" value="Cysteine proteinases"/>
    <property type="match status" value="1"/>
</dbReference>
<dbReference type="InterPro" id="IPR013201">
    <property type="entry name" value="Prot_inhib_I29"/>
</dbReference>
<evidence type="ECO:0000313" key="3">
    <source>
        <dbReference type="Proteomes" id="UP000694865"/>
    </source>
</evidence>
<protein>
    <submittedName>
        <fullName evidence="4">Cathepsin S-like</fullName>
    </submittedName>
</protein>
<proteinExistence type="predicted"/>
<dbReference type="SMART" id="SM00848">
    <property type="entry name" value="Inhibitor_I29"/>
    <property type="match status" value="1"/>
</dbReference>
<dbReference type="Proteomes" id="UP000694865">
    <property type="component" value="Unplaced"/>
</dbReference>
<feature type="signal peptide" evidence="1">
    <location>
        <begin position="1"/>
        <end position="15"/>
    </location>
</feature>
<keyword evidence="1" id="KW-0732">Signal</keyword>
<gene>
    <name evidence="4" type="primary">LOC102804653</name>
</gene>
<accession>A0ABM0MX44</accession>
<evidence type="ECO:0000313" key="4">
    <source>
        <dbReference type="RefSeq" id="XP_006824585.1"/>
    </source>
</evidence>
<feature type="domain" description="Cathepsin propeptide inhibitor" evidence="2">
    <location>
        <begin position="21"/>
        <end position="80"/>
    </location>
</feature>
<evidence type="ECO:0000256" key="1">
    <source>
        <dbReference type="SAM" id="SignalP"/>
    </source>
</evidence>
<name>A0ABM0MX44_SACKO</name>
<dbReference type="GeneID" id="102804653"/>
<reference evidence="4" key="1">
    <citation type="submission" date="2025-08" db="UniProtKB">
        <authorList>
            <consortium name="RefSeq"/>
        </authorList>
    </citation>
    <scope>IDENTIFICATION</scope>
    <source>
        <tissue evidence="4">Testes</tissue>
    </source>
</reference>
<dbReference type="RefSeq" id="XP_006824585.1">
    <property type="nucleotide sequence ID" value="XM_006824522.1"/>
</dbReference>